<dbReference type="SUPFAM" id="SSF52540">
    <property type="entry name" value="P-loop containing nucleoside triphosphate hydrolases"/>
    <property type="match status" value="1"/>
</dbReference>
<name>A0A6N9NJS6_9FLAO</name>
<dbReference type="InterPro" id="IPR027417">
    <property type="entry name" value="P-loop_NTPase"/>
</dbReference>
<gene>
    <name evidence="1" type="ORF">GQN54_08575</name>
</gene>
<dbReference type="Proteomes" id="UP000470771">
    <property type="component" value="Unassembled WGS sequence"/>
</dbReference>
<sequence length="228" mass="26909">MIVSHQHRFIFIKTQKTAGTSIEMALSSICGATDIISAISPIDEKNRINHGSRSAQNFYIPFSSYSIKDFVRLILKRKRKKYYSHMSAAEIKKALPTKIWDSYFKFTIERNPFDKMVSLYFWRKGDEKYGNIYDFLTKGGFTRFKGSKIYLINNEIAVDKVYQFEELPYMLEDLNRRLTLEKSLTLGSYRAKSKSRKSIDYKSVIDSKSKKIIEEMFKDEICRFNYKY</sequence>
<accession>A0A6N9NJS6</accession>
<dbReference type="GO" id="GO:0016020">
    <property type="term" value="C:membrane"/>
    <property type="evidence" value="ECO:0007669"/>
    <property type="project" value="InterPro"/>
</dbReference>
<comment type="caution">
    <text evidence="1">The sequence shown here is derived from an EMBL/GenBank/DDBJ whole genome shotgun (WGS) entry which is preliminary data.</text>
</comment>
<dbReference type="GO" id="GO:0008146">
    <property type="term" value="F:sulfotransferase activity"/>
    <property type="evidence" value="ECO:0007669"/>
    <property type="project" value="InterPro"/>
</dbReference>
<proteinExistence type="predicted"/>
<dbReference type="EMBL" id="WWNE01000006">
    <property type="protein sequence ID" value="NBG66173.1"/>
    <property type="molecule type" value="Genomic_DNA"/>
</dbReference>
<dbReference type="InterPro" id="IPR005331">
    <property type="entry name" value="Sulfotransferase"/>
</dbReference>
<organism evidence="1 2">
    <name type="scientific">Acidiluteibacter ferrifornacis</name>
    <dbReference type="NCBI Taxonomy" id="2692424"/>
    <lineage>
        <taxon>Bacteria</taxon>
        <taxon>Pseudomonadati</taxon>
        <taxon>Bacteroidota</taxon>
        <taxon>Flavobacteriia</taxon>
        <taxon>Flavobacteriales</taxon>
        <taxon>Cryomorphaceae</taxon>
        <taxon>Acidiluteibacter</taxon>
    </lineage>
</organism>
<dbReference type="Gene3D" id="3.40.50.300">
    <property type="entry name" value="P-loop containing nucleotide triphosphate hydrolases"/>
    <property type="match status" value="1"/>
</dbReference>
<dbReference type="Pfam" id="PF03567">
    <property type="entry name" value="Sulfotransfer_2"/>
    <property type="match status" value="1"/>
</dbReference>
<dbReference type="AlphaFoldDB" id="A0A6N9NJS6"/>
<evidence type="ECO:0000313" key="2">
    <source>
        <dbReference type="Proteomes" id="UP000470771"/>
    </source>
</evidence>
<dbReference type="RefSeq" id="WP_160633115.1">
    <property type="nucleotide sequence ID" value="NZ_WWNE01000006.1"/>
</dbReference>
<evidence type="ECO:0000313" key="1">
    <source>
        <dbReference type="EMBL" id="NBG66173.1"/>
    </source>
</evidence>
<keyword evidence="2" id="KW-1185">Reference proteome</keyword>
<protein>
    <submittedName>
        <fullName evidence="1">Sulfotransferase family 2 domain-containing protein</fullName>
    </submittedName>
</protein>
<keyword evidence="1" id="KW-0808">Transferase</keyword>
<reference evidence="1 2" key="1">
    <citation type="submission" date="2019-12" db="EMBL/GenBank/DDBJ databases">
        <authorList>
            <person name="Zhao J."/>
        </authorList>
    </citation>
    <scope>NUCLEOTIDE SEQUENCE [LARGE SCALE GENOMIC DNA]</scope>
    <source>
        <strain evidence="1 2">S-15</strain>
    </source>
</reference>